<reference evidence="2" key="1">
    <citation type="submission" date="2016-11" db="EMBL/GenBank/DDBJ databases">
        <authorList>
            <person name="Varghese N."/>
            <person name="Submissions S."/>
        </authorList>
    </citation>
    <scope>NUCLEOTIDE SEQUENCE [LARGE SCALE GENOMIC DNA]</scope>
    <source>
        <strain evidence="2">C3</strain>
    </source>
</reference>
<name>A0A1K1LPU5_SELRU</name>
<accession>A0A1K1LPU5</accession>
<evidence type="ECO:0000313" key="1">
    <source>
        <dbReference type="EMBL" id="SFW12925.1"/>
    </source>
</evidence>
<proteinExistence type="predicted"/>
<organism evidence="1 2">
    <name type="scientific">Selenomonas ruminantium</name>
    <dbReference type="NCBI Taxonomy" id="971"/>
    <lineage>
        <taxon>Bacteria</taxon>
        <taxon>Bacillati</taxon>
        <taxon>Bacillota</taxon>
        <taxon>Negativicutes</taxon>
        <taxon>Selenomonadales</taxon>
        <taxon>Selenomonadaceae</taxon>
        <taxon>Selenomonas</taxon>
    </lineage>
</organism>
<gene>
    <name evidence="1" type="ORF">SAMN02910323_0268</name>
</gene>
<dbReference type="Proteomes" id="UP000182958">
    <property type="component" value="Unassembled WGS sequence"/>
</dbReference>
<dbReference type="RefSeq" id="WP_256219500.1">
    <property type="nucleotide sequence ID" value="NZ_FPJA01000004.1"/>
</dbReference>
<dbReference type="EMBL" id="FPJA01000004">
    <property type="protein sequence ID" value="SFW12925.1"/>
    <property type="molecule type" value="Genomic_DNA"/>
</dbReference>
<evidence type="ECO:0000313" key="2">
    <source>
        <dbReference type="Proteomes" id="UP000182958"/>
    </source>
</evidence>
<sequence>MFLSYQTTGFGTQSGNANIYDTHFGIYAGYHKNAADAYVYADYG</sequence>
<protein>
    <submittedName>
        <fullName evidence="1">Uncharacterized protein</fullName>
    </submittedName>
</protein>
<dbReference type="AlphaFoldDB" id="A0A1K1LPU5"/>
<keyword evidence="2" id="KW-1185">Reference proteome</keyword>